<feature type="domain" description="Antitoxin FitA-like ribbon-helix-helix" evidence="1">
    <location>
        <begin position="2"/>
        <end position="40"/>
    </location>
</feature>
<name>A0A6J5D3R9_9BURK</name>
<gene>
    <name evidence="2" type="ORF">LMG29542_00621</name>
</gene>
<keyword evidence="3" id="KW-1185">Reference proteome</keyword>
<sequence length="84" mass="9621">MPSVTINDIDDELEARLRTRASRRGRSIEDEVRDILSAALSEDETPHDPRNLLDVIRSRVEPLGGIELNLPERRKINGRVDFDE</sequence>
<proteinExistence type="predicted"/>
<dbReference type="Proteomes" id="UP000494363">
    <property type="component" value="Unassembled WGS sequence"/>
</dbReference>
<evidence type="ECO:0000313" key="2">
    <source>
        <dbReference type="EMBL" id="CAB3748041.1"/>
    </source>
</evidence>
<dbReference type="Pfam" id="PF22513">
    <property type="entry name" value="FitA-like_RHH"/>
    <property type="match status" value="1"/>
</dbReference>
<dbReference type="SUPFAM" id="SSF47598">
    <property type="entry name" value="Ribbon-helix-helix"/>
    <property type="match status" value="1"/>
</dbReference>
<dbReference type="Gene3D" id="1.10.1220.10">
    <property type="entry name" value="Met repressor-like"/>
    <property type="match status" value="1"/>
</dbReference>
<dbReference type="AlphaFoldDB" id="A0A6J5D3R9"/>
<dbReference type="InterPro" id="IPR053853">
    <property type="entry name" value="FitA-like_RHH"/>
</dbReference>
<dbReference type="EMBL" id="CADIKH010000002">
    <property type="protein sequence ID" value="CAB3748041.1"/>
    <property type="molecule type" value="Genomic_DNA"/>
</dbReference>
<reference evidence="2 3" key="1">
    <citation type="submission" date="2020-04" db="EMBL/GenBank/DDBJ databases">
        <authorList>
            <person name="De Canck E."/>
        </authorList>
    </citation>
    <scope>NUCLEOTIDE SEQUENCE [LARGE SCALE GENOMIC DNA]</scope>
    <source>
        <strain evidence="2 3">LMG 29542</strain>
    </source>
</reference>
<dbReference type="GO" id="GO:0006355">
    <property type="term" value="P:regulation of DNA-templated transcription"/>
    <property type="evidence" value="ECO:0007669"/>
    <property type="project" value="InterPro"/>
</dbReference>
<evidence type="ECO:0000259" key="1">
    <source>
        <dbReference type="Pfam" id="PF22513"/>
    </source>
</evidence>
<dbReference type="RefSeq" id="WP_175224973.1">
    <property type="nucleotide sequence ID" value="NZ_CADIKH010000002.1"/>
</dbReference>
<organism evidence="2 3">
    <name type="scientific">Paraburkholderia humisilvae</name>
    <dbReference type="NCBI Taxonomy" id="627669"/>
    <lineage>
        <taxon>Bacteria</taxon>
        <taxon>Pseudomonadati</taxon>
        <taxon>Pseudomonadota</taxon>
        <taxon>Betaproteobacteria</taxon>
        <taxon>Burkholderiales</taxon>
        <taxon>Burkholderiaceae</taxon>
        <taxon>Paraburkholderia</taxon>
    </lineage>
</organism>
<dbReference type="InterPro" id="IPR010985">
    <property type="entry name" value="Ribbon_hlx_hlx"/>
</dbReference>
<evidence type="ECO:0000313" key="3">
    <source>
        <dbReference type="Proteomes" id="UP000494363"/>
    </source>
</evidence>
<protein>
    <recommendedName>
        <fullName evidence="1">Antitoxin FitA-like ribbon-helix-helix domain-containing protein</fullName>
    </recommendedName>
</protein>
<dbReference type="InterPro" id="IPR013321">
    <property type="entry name" value="Arc_rbn_hlx_hlx"/>
</dbReference>
<accession>A0A6J5D3R9</accession>